<dbReference type="EMBL" id="LS483469">
    <property type="protein sequence ID" value="SQI28983.1"/>
    <property type="molecule type" value="Genomic_DNA"/>
</dbReference>
<accession>A0A2X4TQ03</accession>
<gene>
    <name evidence="1" type="ORF">NCTC12961_00007</name>
</gene>
<reference evidence="1 2" key="1">
    <citation type="submission" date="2018-06" db="EMBL/GenBank/DDBJ databases">
        <authorList>
            <consortium name="Pathogen Informatics"/>
            <person name="Doyle S."/>
        </authorList>
    </citation>
    <scope>NUCLEOTIDE SEQUENCE [LARGE SCALE GENOMIC DNA]</scope>
    <source>
        <strain evidence="1 2">NCTC12961</strain>
    </source>
</reference>
<dbReference type="AlphaFoldDB" id="A0A2X4TQ03"/>
<evidence type="ECO:0000313" key="1">
    <source>
        <dbReference type="EMBL" id="SQI28983.1"/>
    </source>
</evidence>
<proteinExistence type="predicted"/>
<sequence length="128" mass="14015">MHLAFAANNQFQLLGQGVNNGDTHAVQAAGYLVGVVVKFAAGMQHGHDDLRRRNPFLFVNTGRDTTAVILYRNGVIGMDDHLNVTTVARECFVDSVVHNLEYHVVQTGAIIGVADIHARALTHRIQPF</sequence>
<name>A0A2X4TQ03_SERPL</name>
<evidence type="ECO:0000313" key="2">
    <source>
        <dbReference type="Proteomes" id="UP000248897"/>
    </source>
</evidence>
<organism evidence="1 2">
    <name type="scientific">Serratia plymuthica</name>
    <dbReference type="NCBI Taxonomy" id="82996"/>
    <lineage>
        <taxon>Bacteria</taxon>
        <taxon>Pseudomonadati</taxon>
        <taxon>Pseudomonadota</taxon>
        <taxon>Gammaproteobacteria</taxon>
        <taxon>Enterobacterales</taxon>
        <taxon>Yersiniaceae</taxon>
        <taxon>Serratia</taxon>
    </lineage>
</organism>
<dbReference type="Proteomes" id="UP000248897">
    <property type="component" value="Chromosome 1"/>
</dbReference>
<protein>
    <submittedName>
        <fullName evidence="1">Uncharacterized protein</fullName>
    </submittedName>
</protein>